<evidence type="ECO:0000259" key="12">
    <source>
        <dbReference type="Pfam" id="PF00696"/>
    </source>
</evidence>
<keyword evidence="5 11" id="KW-0808">Transferase</keyword>
<evidence type="ECO:0000256" key="11">
    <source>
        <dbReference type="HAMAP-Rule" id="MF_01220"/>
    </source>
</evidence>
<dbReference type="PANTHER" id="PTHR42833">
    <property type="entry name" value="URIDYLATE KINASE"/>
    <property type="match status" value="1"/>
</dbReference>
<feature type="binding site" evidence="11">
    <location>
        <begin position="9"/>
        <end position="10"/>
    </location>
    <ligand>
        <name>ATP</name>
        <dbReference type="ChEBI" id="CHEBI:30616"/>
    </ligand>
</feature>
<dbReference type="GO" id="GO:0044210">
    <property type="term" value="P:'de novo' CTP biosynthetic process"/>
    <property type="evidence" value="ECO:0007669"/>
    <property type="project" value="UniProtKB-UniRule"/>
</dbReference>
<comment type="activity regulation">
    <text evidence="11">Inhibited by UTP.</text>
</comment>
<keyword evidence="14" id="KW-1185">Reference proteome</keyword>
<dbReference type="InterPro" id="IPR036393">
    <property type="entry name" value="AceGlu_kinase-like_sf"/>
</dbReference>
<dbReference type="AlphaFoldDB" id="D5VT39"/>
<feature type="binding site" evidence="11">
    <location>
        <position position="46"/>
    </location>
    <ligand>
        <name>UMP</name>
        <dbReference type="ChEBI" id="CHEBI:57865"/>
    </ligand>
</feature>
<dbReference type="InterPro" id="IPR011818">
    <property type="entry name" value="Uridylate_kinase_arch/spir"/>
</dbReference>
<organism evidence="13 14">
    <name type="scientific">Methanocaldococcus infernus (strain DSM 11812 / JCM 15783 / ME)</name>
    <dbReference type="NCBI Taxonomy" id="573063"/>
    <lineage>
        <taxon>Archaea</taxon>
        <taxon>Methanobacteriati</taxon>
        <taxon>Methanobacteriota</taxon>
        <taxon>Methanomada group</taxon>
        <taxon>Methanococci</taxon>
        <taxon>Methanococcales</taxon>
        <taxon>Methanocaldococcaceae</taxon>
        <taxon>Methanocaldococcus</taxon>
    </lineage>
</organism>
<dbReference type="GO" id="GO:0033862">
    <property type="term" value="F:UMP kinase activity"/>
    <property type="evidence" value="ECO:0007669"/>
    <property type="project" value="UniProtKB-EC"/>
</dbReference>
<dbReference type="EC" id="2.7.4.22" evidence="11"/>
<dbReference type="NCBIfam" id="TIGR02076">
    <property type="entry name" value="pyrH_arch"/>
    <property type="match status" value="1"/>
</dbReference>
<dbReference type="OrthoDB" id="372251at2157"/>
<dbReference type="UniPathway" id="UPA00159">
    <property type="reaction ID" value="UER00275"/>
</dbReference>
<dbReference type="PANTHER" id="PTHR42833:SF4">
    <property type="entry name" value="URIDYLATE KINASE PUMPKIN, CHLOROPLASTIC"/>
    <property type="match status" value="1"/>
</dbReference>
<evidence type="ECO:0000256" key="1">
    <source>
        <dbReference type="ARBA" id="ARBA00004496"/>
    </source>
</evidence>
<feature type="binding site" evidence="11">
    <location>
        <position position="142"/>
    </location>
    <ligand>
        <name>ATP</name>
        <dbReference type="ChEBI" id="CHEBI:30616"/>
    </ligand>
</feature>
<dbReference type="KEGG" id="mif:Metin_1084"/>
<evidence type="ECO:0000256" key="2">
    <source>
        <dbReference type="ARBA" id="ARBA00004791"/>
    </source>
</evidence>
<evidence type="ECO:0000256" key="9">
    <source>
        <dbReference type="ARBA" id="ARBA00022975"/>
    </source>
</evidence>
<evidence type="ECO:0000313" key="13">
    <source>
        <dbReference type="EMBL" id="ADG13742.1"/>
    </source>
</evidence>
<dbReference type="GO" id="GO:0005737">
    <property type="term" value="C:cytoplasm"/>
    <property type="evidence" value="ECO:0007669"/>
    <property type="project" value="UniProtKB-SubCell"/>
</dbReference>
<feature type="binding site" evidence="11">
    <location>
        <position position="143"/>
    </location>
    <ligand>
        <name>ATP</name>
        <dbReference type="ChEBI" id="CHEBI:30616"/>
    </ligand>
</feature>
<keyword evidence="8 11" id="KW-0067">ATP-binding</keyword>
<evidence type="ECO:0000256" key="7">
    <source>
        <dbReference type="ARBA" id="ARBA00022777"/>
    </source>
</evidence>
<keyword evidence="7 11" id="KW-0418">Kinase</keyword>
<feature type="binding site" evidence="11">
    <location>
        <position position="68"/>
    </location>
    <ligand>
        <name>UMP</name>
        <dbReference type="ChEBI" id="CHEBI:57865"/>
    </ligand>
</feature>
<evidence type="ECO:0000256" key="6">
    <source>
        <dbReference type="ARBA" id="ARBA00022741"/>
    </source>
</evidence>
<dbReference type="Proteomes" id="UP000002061">
    <property type="component" value="Chromosome"/>
</dbReference>
<feature type="binding site" evidence="11">
    <location>
        <position position="47"/>
    </location>
    <ligand>
        <name>ATP</name>
        <dbReference type="ChEBI" id="CHEBI:30616"/>
    </ligand>
</feature>
<dbReference type="Gene3D" id="3.40.1160.10">
    <property type="entry name" value="Acetylglutamate kinase-like"/>
    <property type="match status" value="1"/>
</dbReference>
<name>D5VT39_METIM</name>
<dbReference type="STRING" id="573063.Metin_1084"/>
<keyword evidence="6 11" id="KW-0547">Nucleotide-binding</keyword>
<dbReference type="FunFam" id="3.40.1160.10:FF:000030">
    <property type="entry name" value="Uridylate kinase"/>
    <property type="match status" value="1"/>
</dbReference>
<feature type="binding site" evidence="11">
    <location>
        <position position="148"/>
    </location>
    <ligand>
        <name>ATP</name>
        <dbReference type="ChEBI" id="CHEBI:30616"/>
    </ligand>
</feature>
<dbReference type="RefSeq" id="WP_013100487.1">
    <property type="nucleotide sequence ID" value="NC_014122.1"/>
</dbReference>
<dbReference type="InterPro" id="IPR001048">
    <property type="entry name" value="Asp/Glu/Uridylate_kinase"/>
</dbReference>
<dbReference type="GeneID" id="9132102"/>
<keyword evidence="4 11" id="KW-0963">Cytoplasm</keyword>
<evidence type="ECO:0000256" key="5">
    <source>
        <dbReference type="ARBA" id="ARBA00022679"/>
    </source>
</evidence>
<dbReference type="GO" id="GO:0006225">
    <property type="term" value="P:UDP biosynthetic process"/>
    <property type="evidence" value="ECO:0007669"/>
    <property type="project" value="TreeGrafter"/>
</dbReference>
<dbReference type="Pfam" id="PF00696">
    <property type="entry name" value="AA_kinase"/>
    <property type="match status" value="1"/>
</dbReference>
<dbReference type="EMBL" id="CP002009">
    <property type="protein sequence ID" value="ADG13742.1"/>
    <property type="molecule type" value="Genomic_DNA"/>
</dbReference>
<feature type="binding site" evidence="11">
    <location>
        <position position="51"/>
    </location>
    <ligand>
        <name>ATP</name>
        <dbReference type="ChEBI" id="CHEBI:30616"/>
    </ligand>
</feature>
<comment type="catalytic activity">
    <reaction evidence="10 11">
        <text>UMP + ATP = UDP + ADP</text>
        <dbReference type="Rhea" id="RHEA:24400"/>
        <dbReference type="ChEBI" id="CHEBI:30616"/>
        <dbReference type="ChEBI" id="CHEBI:57865"/>
        <dbReference type="ChEBI" id="CHEBI:58223"/>
        <dbReference type="ChEBI" id="CHEBI:456216"/>
        <dbReference type="EC" id="2.7.4.22"/>
    </reaction>
</comment>
<evidence type="ECO:0000256" key="3">
    <source>
        <dbReference type="ARBA" id="ARBA00007614"/>
    </source>
</evidence>
<comment type="caution">
    <text evidence="11">Lacks conserved residue(s) required for the propagation of feature annotation.</text>
</comment>
<feature type="domain" description="Aspartate/glutamate/uridylate kinase" evidence="12">
    <location>
        <begin position="1"/>
        <end position="204"/>
    </location>
</feature>
<comment type="pathway">
    <text evidence="2 11">Pyrimidine metabolism; CTP biosynthesis via de novo pathway; UDP from UMP (UMPK route): step 1/1.</text>
</comment>
<gene>
    <name evidence="11" type="primary">pyrH</name>
    <name evidence="13" type="ordered locus">Metin_1084</name>
</gene>
<dbReference type="PIRSF" id="PIRSF005650">
    <property type="entry name" value="Uridylate_kin"/>
    <property type="match status" value="1"/>
</dbReference>
<evidence type="ECO:0000256" key="8">
    <source>
        <dbReference type="ARBA" id="ARBA00022840"/>
    </source>
</evidence>
<dbReference type="eggNOG" id="arCOG00858">
    <property type="taxonomic scope" value="Archaea"/>
</dbReference>
<dbReference type="InterPro" id="IPR011817">
    <property type="entry name" value="Uridylate_kinase"/>
</dbReference>
<reference evidence="13" key="1">
    <citation type="submission" date="2010-04" db="EMBL/GenBank/DDBJ databases">
        <title>Complete sequence of Methanocaldococcus infernus ME.</title>
        <authorList>
            <consortium name="US DOE Joint Genome Institute"/>
            <person name="Lucas S."/>
            <person name="Copeland A."/>
            <person name="Lapidus A."/>
            <person name="Cheng J.-F."/>
            <person name="Bruce D."/>
            <person name="Goodwin L."/>
            <person name="Pitluck S."/>
            <person name="Munk A.C."/>
            <person name="Detter J.C."/>
            <person name="Han C."/>
            <person name="Tapia R."/>
            <person name="Land M."/>
            <person name="Hauser L."/>
            <person name="Kyrpides N."/>
            <person name="Mikhailova N."/>
            <person name="Sieprawska-Lupa M."/>
            <person name="Whitman W.B."/>
            <person name="Woyke T."/>
        </authorList>
    </citation>
    <scope>NUCLEOTIDE SEQUENCE [LARGE SCALE GENOMIC DNA]</scope>
    <source>
        <strain evidence="13">ME</strain>
    </source>
</reference>
<keyword evidence="9 11" id="KW-0665">Pyrimidine biosynthesis</keyword>
<dbReference type="SUPFAM" id="SSF53633">
    <property type="entry name" value="Carbamate kinase-like"/>
    <property type="match status" value="1"/>
</dbReference>
<dbReference type="GO" id="GO:0005524">
    <property type="term" value="F:ATP binding"/>
    <property type="evidence" value="ECO:0007669"/>
    <property type="project" value="UniProtKB-KW"/>
</dbReference>
<evidence type="ECO:0000313" key="14">
    <source>
        <dbReference type="Proteomes" id="UP000002061"/>
    </source>
</evidence>
<accession>D5VT39</accession>
<comment type="subcellular location">
    <subcellularLocation>
        <location evidence="1 11">Cytoplasm</location>
    </subcellularLocation>
</comment>
<comment type="function">
    <text evidence="11">Catalyzes the reversible phosphorylation of UMP to UDP.</text>
</comment>
<dbReference type="HAMAP" id="MF_01220_A">
    <property type="entry name" value="PyrH_A"/>
    <property type="match status" value="1"/>
</dbReference>
<comment type="subunit">
    <text evidence="11">Homohexamer.</text>
</comment>
<proteinExistence type="inferred from homology"/>
<feature type="binding site" evidence="11">
    <location>
        <position position="151"/>
    </location>
    <ligand>
        <name>ATP</name>
        <dbReference type="ChEBI" id="CHEBI:30616"/>
    </ligand>
</feature>
<dbReference type="HOGENOM" id="CLU_079546_0_0_2"/>
<comment type="similarity">
    <text evidence="3 11">Belongs to the UMP kinase family.</text>
</comment>
<evidence type="ECO:0000256" key="10">
    <source>
        <dbReference type="ARBA" id="ARBA00047767"/>
    </source>
</evidence>
<evidence type="ECO:0000256" key="4">
    <source>
        <dbReference type="ARBA" id="ARBA00022490"/>
    </source>
</evidence>
<feature type="binding site" evidence="11">
    <location>
        <begin position="116"/>
        <end position="122"/>
    </location>
    <ligand>
        <name>UMP</name>
        <dbReference type="ChEBI" id="CHEBI:57865"/>
    </ligand>
</feature>
<sequence>MKIVIDLGGSMIAPREGIDKERILKYAEAFKEIYEMGHNLAIVVGGGKVAREYIEIARELGSNNGYCDMLGIMATRMNAMLLISALKELSIKKVPKSFEEAEEILSMNKIPVMGGTHPGHTTDAVSAGLAEYIDANLLIIATNVDGIYDKDPKKYKDAKKYDRIKIEELINIINTQSLEAGSSSVVDLLAAKIIERAKLKAIVVKGEPENILKAVKGERIGTIIE</sequence>
<protein>
    <recommendedName>
        <fullName evidence="11">Uridylate kinase</fullName>
        <shortName evidence="11">UK</shortName>
        <ecNumber evidence="11">2.7.4.22</ecNumber>
    </recommendedName>
    <alternativeName>
        <fullName evidence="11">Uridine monophosphate kinase</fullName>
        <shortName evidence="11">UMP kinase</shortName>
        <shortName evidence="11">UMPK</shortName>
    </alternativeName>
</protein>